<dbReference type="EMBL" id="DSZU01000130">
    <property type="protein sequence ID" value="HGV55832.1"/>
    <property type="molecule type" value="Genomic_DNA"/>
</dbReference>
<evidence type="ECO:0000313" key="2">
    <source>
        <dbReference type="EMBL" id="HGV55832.1"/>
    </source>
</evidence>
<dbReference type="Pfam" id="PF02641">
    <property type="entry name" value="DUF190"/>
    <property type="match status" value="1"/>
</dbReference>
<dbReference type="InterPro" id="IPR015867">
    <property type="entry name" value="N-reg_PII/ATP_PRibTrfase_C"/>
</dbReference>
<proteinExistence type="inferred from homology"/>
<dbReference type="PANTHER" id="PTHR35983:SF1">
    <property type="entry name" value="UPF0166 PROTEIN TM_0021"/>
    <property type="match status" value="1"/>
</dbReference>
<reference evidence="2" key="1">
    <citation type="journal article" date="2020" name="mSystems">
        <title>Genome- and Community-Level Interaction Insights into Carbon Utilization and Element Cycling Functions of Hydrothermarchaeota in Hydrothermal Sediment.</title>
        <authorList>
            <person name="Zhou Z."/>
            <person name="Liu Y."/>
            <person name="Xu W."/>
            <person name="Pan J."/>
            <person name="Luo Z.H."/>
            <person name="Li M."/>
        </authorList>
    </citation>
    <scope>NUCLEOTIDE SEQUENCE [LARGE SCALE GENOMIC DNA]</scope>
    <source>
        <strain evidence="2">SpSt-605</strain>
    </source>
</reference>
<accession>A0A832LWN2</accession>
<evidence type="ECO:0000256" key="1">
    <source>
        <dbReference type="ARBA" id="ARBA00010554"/>
    </source>
</evidence>
<comment type="similarity">
    <text evidence="1">Belongs to the UPF0166 family.</text>
</comment>
<dbReference type="Gene3D" id="3.30.70.120">
    <property type="match status" value="1"/>
</dbReference>
<sequence>MEVFDQKGLILRIYVREDDRIEGKLLYKKIIEMAKAENIAGVTVFRAIMGYGPSRKIRTLSFADLSSNLPVMLEIVDTEENIKNFLSKINGLIKHGLITLQPIIIVKNLP</sequence>
<dbReference type="PANTHER" id="PTHR35983">
    <property type="entry name" value="UPF0166 PROTEIN TM_0021"/>
    <property type="match status" value="1"/>
</dbReference>
<comment type="caution">
    <text evidence="2">The sequence shown here is derived from an EMBL/GenBank/DDBJ whole genome shotgun (WGS) entry which is preliminary data.</text>
</comment>
<dbReference type="SUPFAM" id="SSF54913">
    <property type="entry name" value="GlnB-like"/>
    <property type="match status" value="1"/>
</dbReference>
<name>A0A832LWN2_9BACT</name>
<dbReference type="AlphaFoldDB" id="A0A832LWN2"/>
<protein>
    <submittedName>
        <fullName evidence="2">DUF190 domain-containing protein</fullName>
    </submittedName>
</protein>
<dbReference type="InterPro" id="IPR003793">
    <property type="entry name" value="UPF0166"/>
</dbReference>
<dbReference type="InterPro" id="IPR011322">
    <property type="entry name" value="N-reg_PII-like_a/b"/>
</dbReference>
<organism evidence="2">
    <name type="scientific">Caldimicrobium thiodismutans</name>
    <dbReference type="NCBI Taxonomy" id="1653476"/>
    <lineage>
        <taxon>Bacteria</taxon>
        <taxon>Pseudomonadati</taxon>
        <taxon>Thermodesulfobacteriota</taxon>
        <taxon>Thermodesulfobacteria</taxon>
        <taxon>Thermodesulfobacteriales</taxon>
        <taxon>Thermodesulfobacteriaceae</taxon>
        <taxon>Caldimicrobium</taxon>
    </lineage>
</organism>
<gene>
    <name evidence="2" type="ORF">ENT73_07135</name>
</gene>